<reference evidence="8" key="2">
    <citation type="submission" date="2020-09" db="EMBL/GenBank/DDBJ databases">
        <authorList>
            <person name="Kikuchi T."/>
        </authorList>
    </citation>
    <scope>NUCLEOTIDE SEQUENCE</scope>
    <source>
        <strain evidence="8">Ka4C1</strain>
    </source>
</reference>
<dbReference type="SUPFAM" id="SSF53649">
    <property type="entry name" value="Alkaline phosphatase-like"/>
    <property type="match status" value="1"/>
</dbReference>
<feature type="domain" description="Sulfatase N-terminal" evidence="7">
    <location>
        <begin position="20"/>
        <end position="344"/>
    </location>
</feature>
<dbReference type="PANTHER" id="PTHR10342:SF274">
    <property type="entry name" value="ARYLSULFATASE B"/>
    <property type="match status" value="1"/>
</dbReference>
<comment type="similarity">
    <text evidence="2">Belongs to the sulfatase family.</text>
</comment>
<organism evidence="9 11">
    <name type="scientific">Bursaphelenchus xylophilus</name>
    <name type="common">Pinewood nematode worm</name>
    <name type="synonym">Aphelenchoides xylophilus</name>
    <dbReference type="NCBI Taxonomy" id="6326"/>
    <lineage>
        <taxon>Eukaryota</taxon>
        <taxon>Metazoa</taxon>
        <taxon>Ecdysozoa</taxon>
        <taxon>Nematoda</taxon>
        <taxon>Chromadorea</taxon>
        <taxon>Rhabditida</taxon>
        <taxon>Tylenchina</taxon>
        <taxon>Tylenchomorpha</taxon>
        <taxon>Aphelenchoidea</taxon>
        <taxon>Aphelenchoididae</taxon>
        <taxon>Bursaphelenchus</taxon>
    </lineage>
</organism>
<evidence type="ECO:0000256" key="4">
    <source>
        <dbReference type="ARBA" id="ARBA00022837"/>
    </source>
</evidence>
<sequence>MFKWLLLFTLITKTNGEKSPNILLLLADDLGYADVDWHDPKLSTPNLRKLAFSDHTVYLTNSYVNQLCTPTRSSLMTGYYPFRTGTQDGVFLHMEPAGVPLDFPFLPQNMRKLGYKNYLVGKWHLGYCKREFLPTNRGFDYFYGYYGPQQGYFNHSADMFDRNSKRVVRGLDFFEEINGASVPITDKTGVYSTDLFTDKTMRILDQHPNSLPFFMFLSFQAVHAPLQAPIYYKKRCSTLFYDHRRQLYCGMLASMDDAVGKMIDYLKAKGLYENTVIIFSSDNGGDTKFGASNRPYKGEKNSIWEGGTKTVTFFHSKKHIDKFSYRHDLFHVVDWHPTLLGIGGSGLPRYGDGLNQWPLILGNEKNVTRRSQFIYNINHPISAIRRGEFKLIYETKDIFRHDPMARAKLYKLTSDPLETTDVSKRYPLVVSEMISHLKEYAAKGRHSVRKPLDPRGNPLNHNNIYLGGWC</sequence>
<dbReference type="CDD" id="cd16029">
    <property type="entry name" value="4-S"/>
    <property type="match status" value="1"/>
</dbReference>
<feature type="signal peptide" evidence="6">
    <location>
        <begin position="1"/>
        <end position="16"/>
    </location>
</feature>
<dbReference type="EMBL" id="CAJFCV020000002">
    <property type="protein sequence ID" value="CAG9098423.1"/>
    <property type="molecule type" value="Genomic_DNA"/>
</dbReference>
<name>A0A1I7SVX0_BURXY</name>
<dbReference type="Gene3D" id="3.40.720.10">
    <property type="entry name" value="Alkaline Phosphatase, subunit A"/>
    <property type="match status" value="1"/>
</dbReference>
<evidence type="ECO:0000256" key="2">
    <source>
        <dbReference type="ARBA" id="ARBA00008779"/>
    </source>
</evidence>
<dbReference type="GO" id="GO:0008484">
    <property type="term" value="F:sulfuric ester hydrolase activity"/>
    <property type="evidence" value="ECO:0007669"/>
    <property type="project" value="InterPro"/>
</dbReference>
<evidence type="ECO:0000259" key="7">
    <source>
        <dbReference type="Pfam" id="PF00884"/>
    </source>
</evidence>
<protein>
    <submittedName>
        <fullName evidence="8">(pine wood nematode) hypothetical protein</fullName>
    </submittedName>
    <submittedName>
        <fullName evidence="11">Sulfatase domain-containing protein</fullName>
    </submittedName>
</protein>
<dbReference type="GO" id="GO:0046872">
    <property type="term" value="F:metal ion binding"/>
    <property type="evidence" value="ECO:0007669"/>
    <property type="project" value="UniProtKB-KW"/>
</dbReference>
<dbReference type="Gene3D" id="3.30.1120.10">
    <property type="match status" value="1"/>
</dbReference>
<keyword evidence="4" id="KW-0106">Calcium</keyword>
<dbReference type="InterPro" id="IPR000917">
    <property type="entry name" value="Sulfatase_N"/>
</dbReference>
<evidence type="ECO:0000256" key="1">
    <source>
        <dbReference type="ARBA" id="ARBA00001913"/>
    </source>
</evidence>
<evidence type="ECO:0000256" key="3">
    <source>
        <dbReference type="ARBA" id="ARBA00022723"/>
    </source>
</evidence>
<evidence type="ECO:0000256" key="6">
    <source>
        <dbReference type="SAM" id="SignalP"/>
    </source>
</evidence>
<reference evidence="11" key="1">
    <citation type="submission" date="2016-11" db="UniProtKB">
        <authorList>
            <consortium name="WormBaseParasite"/>
        </authorList>
    </citation>
    <scope>IDENTIFICATION</scope>
</reference>
<dbReference type="OrthoDB" id="103349at2759"/>
<dbReference type="InterPro" id="IPR017850">
    <property type="entry name" value="Alkaline_phosphatase_core_sf"/>
</dbReference>
<evidence type="ECO:0000313" key="11">
    <source>
        <dbReference type="WBParaSite" id="BXY_1720000.1"/>
    </source>
</evidence>
<dbReference type="EMBL" id="CAJFDI010000002">
    <property type="protein sequence ID" value="CAD5215977.1"/>
    <property type="molecule type" value="Genomic_DNA"/>
</dbReference>
<accession>A0A1I7SVX0</accession>
<dbReference type="SMR" id="A0A1I7SVX0"/>
<dbReference type="Proteomes" id="UP000095284">
    <property type="component" value="Unplaced"/>
</dbReference>
<keyword evidence="5" id="KW-0325">Glycoprotein</keyword>
<comment type="cofactor">
    <cofactor evidence="1">
        <name>Ca(2+)</name>
        <dbReference type="ChEBI" id="CHEBI:29108"/>
    </cofactor>
</comment>
<keyword evidence="6" id="KW-0732">Signal</keyword>
<dbReference type="WBParaSite" id="BXY_1720000.1">
    <property type="protein sequence ID" value="BXY_1720000.1"/>
    <property type="gene ID" value="BXY_1720000"/>
</dbReference>
<evidence type="ECO:0000313" key="10">
    <source>
        <dbReference type="Proteomes" id="UP000659654"/>
    </source>
</evidence>
<proteinExistence type="inferred from homology"/>
<evidence type="ECO:0000256" key="5">
    <source>
        <dbReference type="ARBA" id="ARBA00023180"/>
    </source>
</evidence>
<dbReference type="PANTHER" id="PTHR10342">
    <property type="entry name" value="ARYLSULFATASE"/>
    <property type="match status" value="1"/>
</dbReference>
<evidence type="ECO:0000313" key="9">
    <source>
        <dbReference type="Proteomes" id="UP000095284"/>
    </source>
</evidence>
<keyword evidence="3" id="KW-0479">Metal-binding</keyword>
<keyword evidence="10" id="KW-1185">Reference proteome</keyword>
<evidence type="ECO:0000313" key="8">
    <source>
        <dbReference type="EMBL" id="CAD5215977.1"/>
    </source>
</evidence>
<feature type="chain" id="PRO_5035360264" evidence="6">
    <location>
        <begin position="17"/>
        <end position="470"/>
    </location>
</feature>
<dbReference type="AlphaFoldDB" id="A0A1I7SVX0"/>
<dbReference type="Pfam" id="PF00884">
    <property type="entry name" value="Sulfatase"/>
    <property type="match status" value="1"/>
</dbReference>
<gene>
    <name evidence="8" type="ORF">BXYJ_LOCUS4299</name>
</gene>
<dbReference type="Proteomes" id="UP000582659">
    <property type="component" value="Unassembled WGS sequence"/>
</dbReference>
<dbReference type="InterPro" id="IPR047115">
    <property type="entry name" value="ARSB"/>
</dbReference>
<dbReference type="eggNOG" id="KOG3867">
    <property type="taxonomic scope" value="Eukaryota"/>
</dbReference>
<dbReference type="Proteomes" id="UP000659654">
    <property type="component" value="Unassembled WGS sequence"/>
</dbReference>